<comment type="similarity">
    <text evidence="1">Belongs to the ribosome-inactivating protein family.</text>
</comment>
<evidence type="ECO:0000313" key="3">
    <source>
        <dbReference type="Proteomes" id="UP001141552"/>
    </source>
</evidence>
<dbReference type="GO" id="GO:0030598">
    <property type="term" value="F:rRNA N-glycosylase activity"/>
    <property type="evidence" value="ECO:0007669"/>
    <property type="project" value="UniProtKB-EC"/>
</dbReference>
<accession>A0A9Q0FD34</accession>
<dbReference type="InterPro" id="IPR001574">
    <property type="entry name" value="Ribosome_inactivat_prot"/>
</dbReference>
<dbReference type="GO" id="GO:0017148">
    <property type="term" value="P:negative regulation of translation"/>
    <property type="evidence" value="ECO:0007669"/>
    <property type="project" value="UniProtKB-KW"/>
</dbReference>
<dbReference type="EMBL" id="JAKUCV010005953">
    <property type="protein sequence ID" value="KAJ4829233.1"/>
    <property type="molecule type" value="Genomic_DNA"/>
</dbReference>
<organism evidence="2 3">
    <name type="scientific">Turnera subulata</name>
    <dbReference type="NCBI Taxonomy" id="218843"/>
    <lineage>
        <taxon>Eukaryota</taxon>
        <taxon>Viridiplantae</taxon>
        <taxon>Streptophyta</taxon>
        <taxon>Embryophyta</taxon>
        <taxon>Tracheophyta</taxon>
        <taxon>Spermatophyta</taxon>
        <taxon>Magnoliopsida</taxon>
        <taxon>eudicotyledons</taxon>
        <taxon>Gunneridae</taxon>
        <taxon>Pentapetalae</taxon>
        <taxon>rosids</taxon>
        <taxon>fabids</taxon>
        <taxon>Malpighiales</taxon>
        <taxon>Passifloraceae</taxon>
        <taxon>Turnera</taxon>
    </lineage>
</organism>
<reference evidence="2" key="2">
    <citation type="journal article" date="2023" name="Plants (Basel)">
        <title>Annotation of the Turnera subulata (Passifloraceae) Draft Genome Reveals the S-Locus Evolved after the Divergence of Turneroideae from Passifloroideae in a Stepwise Manner.</title>
        <authorList>
            <person name="Henning P.M."/>
            <person name="Roalson E.H."/>
            <person name="Mir W."/>
            <person name="McCubbin A.G."/>
            <person name="Shore J.S."/>
        </authorList>
    </citation>
    <scope>NUCLEOTIDE SEQUENCE</scope>
    <source>
        <strain evidence="2">F60SS</strain>
    </source>
</reference>
<comment type="caution">
    <text evidence="2">The sequence shown here is derived from an EMBL/GenBank/DDBJ whole genome shotgun (WGS) entry which is preliminary data.</text>
</comment>
<evidence type="ECO:0000256" key="1">
    <source>
        <dbReference type="RuleBase" id="RU004915"/>
    </source>
</evidence>
<dbReference type="InterPro" id="IPR016138">
    <property type="entry name" value="Ribosome_inactivat_prot_sub1"/>
</dbReference>
<evidence type="ECO:0000313" key="2">
    <source>
        <dbReference type="EMBL" id="KAJ4829233.1"/>
    </source>
</evidence>
<keyword evidence="1" id="KW-0611">Plant defense</keyword>
<proteinExistence type="inferred from homology"/>
<reference evidence="2" key="1">
    <citation type="submission" date="2022-02" db="EMBL/GenBank/DDBJ databases">
        <authorList>
            <person name="Henning P.M."/>
            <person name="McCubbin A.G."/>
            <person name="Shore J.S."/>
        </authorList>
    </citation>
    <scope>NUCLEOTIDE SEQUENCE</scope>
    <source>
        <strain evidence="2">F60SS</strain>
        <tissue evidence="2">Leaves</tissue>
    </source>
</reference>
<dbReference type="GO" id="GO:0006952">
    <property type="term" value="P:defense response"/>
    <property type="evidence" value="ECO:0007669"/>
    <property type="project" value="UniProtKB-KW"/>
</dbReference>
<sequence>MVWGERIKEVVVNLDEVTNEQLRGVKMDPFRKDLRWGDLEIPGSEGQPLQFYVLPLEGYTPVQLYKVEWTSYNEKYQQQERIKSVLQRHDVYLIGYEKPKRQNSWEPHISKKYSHIYPNQNYKKFDFLENYVSLETSASGIPRQNLKYGVNVPWTPTK</sequence>
<dbReference type="Proteomes" id="UP001141552">
    <property type="component" value="Unassembled WGS sequence"/>
</dbReference>
<dbReference type="GO" id="GO:0090729">
    <property type="term" value="F:toxin activity"/>
    <property type="evidence" value="ECO:0007669"/>
    <property type="project" value="UniProtKB-KW"/>
</dbReference>
<keyword evidence="1" id="KW-0800">Toxin</keyword>
<gene>
    <name evidence="2" type="ORF">Tsubulata_024774</name>
</gene>
<keyword evidence="3" id="KW-1185">Reference proteome</keyword>
<dbReference type="AlphaFoldDB" id="A0A9Q0FD34"/>
<name>A0A9Q0FD34_9ROSI</name>
<dbReference type="Gene3D" id="3.40.420.10">
    <property type="entry name" value="Ricin (A subunit), domain 1"/>
    <property type="match status" value="1"/>
</dbReference>
<dbReference type="EC" id="3.2.2.22" evidence="1"/>
<comment type="catalytic activity">
    <reaction evidence="1">
        <text>Endohydrolysis of the N-glycosidic bond at one specific adenosine on the 28S rRNA.</text>
        <dbReference type="EC" id="3.2.2.22"/>
    </reaction>
</comment>
<dbReference type="SUPFAM" id="SSF56371">
    <property type="entry name" value="Ribosome inactivating proteins (RIP)"/>
    <property type="match status" value="1"/>
</dbReference>
<protein>
    <recommendedName>
        <fullName evidence="1">rRNA N-glycosylase</fullName>
        <ecNumber evidence="1">3.2.2.22</ecNumber>
    </recommendedName>
</protein>
<dbReference type="InterPro" id="IPR036041">
    <property type="entry name" value="Ribosome-inact_prot_sf"/>
</dbReference>
<keyword evidence="1" id="KW-0378">Hydrolase</keyword>
<dbReference type="Pfam" id="PF00161">
    <property type="entry name" value="RIP"/>
    <property type="match status" value="1"/>
</dbReference>
<keyword evidence="1" id="KW-0652">Protein synthesis inhibitor</keyword>